<dbReference type="Proteomes" id="UP000031552">
    <property type="component" value="Unassembled WGS sequence"/>
</dbReference>
<keyword evidence="4 10" id="KW-0378">Hydrolase</keyword>
<dbReference type="GO" id="GO:0008936">
    <property type="term" value="F:nicotinamidase activity"/>
    <property type="evidence" value="ECO:0007669"/>
    <property type="project" value="UniProtKB-EC"/>
</dbReference>
<evidence type="ECO:0000313" key="10">
    <source>
        <dbReference type="EMBL" id="CDR33082.1"/>
    </source>
</evidence>
<evidence type="ECO:0000313" key="11">
    <source>
        <dbReference type="Proteomes" id="UP000031552"/>
    </source>
</evidence>
<dbReference type="InterPro" id="IPR036380">
    <property type="entry name" value="Isochorismatase-like_sf"/>
</dbReference>
<accession>A0A090CXW3</accession>
<gene>
    <name evidence="10" type="primary">pncA</name>
    <name evidence="10" type="ORF">CSEC_0243</name>
</gene>
<evidence type="ECO:0000256" key="7">
    <source>
        <dbReference type="ARBA" id="ARBA00043224"/>
    </source>
</evidence>
<sequence>MKALLIVDIQNDFLPGGSLGVQEGDQVIPVINRLIKLPFTFIAASKDWHPKDHGSFASNHNKTPGDKVILEGLSQILWPDHCIQESHGAEFPLELNKKPIQCIIYKGTEKNLDSYSAFFDNGHKKATKLHEELKKKGIVELFIAGLATDYCVKYSALDAINLDYKVYIIKEACRAVNLNPQDELIALNEIKQKGGKVINEEEVNYLLRKDNP</sequence>
<dbReference type="SUPFAM" id="SSF52499">
    <property type="entry name" value="Isochorismatase-like hydrolases"/>
    <property type="match status" value="1"/>
</dbReference>
<evidence type="ECO:0000256" key="6">
    <source>
        <dbReference type="ARBA" id="ARBA00039017"/>
    </source>
</evidence>
<evidence type="ECO:0000259" key="9">
    <source>
        <dbReference type="Pfam" id="PF00857"/>
    </source>
</evidence>
<evidence type="ECO:0000256" key="2">
    <source>
        <dbReference type="ARBA" id="ARBA00022642"/>
    </source>
</evidence>
<proteinExistence type="inferred from homology"/>
<dbReference type="EC" id="3.5.1.19" evidence="6"/>
<reference evidence="10" key="1">
    <citation type="submission" date="2013-12" db="EMBL/GenBank/DDBJ databases">
        <authorList>
            <person name="Linke B."/>
        </authorList>
    </citation>
    <scope>NUCLEOTIDE SEQUENCE [LARGE SCALE GENOMIC DNA]</scope>
    <source>
        <strain evidence="10">CRIB-18</strain>
    </source>
</reference>
<keyword evidence="2" id="KW-0662">Pyridine nucleotide biosynthesis</keyword>
<dbReference type="InterPro" id="IPR000868">
    <property type="entry name" value="Isochorismatase-like_dom"/>
</dbReference>
<evidence type="ECO:0000256" key="8">
    <source>
        <dbReference type="ARBA" id="ARBA00072277"/>
    </source>
</evidence>
<comment type="caution">
    <text evidence="10">The sequence shown here is derived from an EMBL/GenBank/DDBJ whole genome shotgun (WGS) entry which is preliminary data.</text>
</comment>
<dbReference type="GO" id="GO:0046872">
    <property type="term" value="F:metal ion binding"/>
    <property type="evidence" value="ECO:0007669"/>
    <property type="project" value="UniProtKB-KW"/>
</dbReference>
<dbReference type="FunFam" id="3.40.50.850:FF:000006">
    <property type="entry name" value="Bifunctional pyrazinamidase/nicotinamidase"/>
    <property type="match status" value="1"/>
</dbReference>
<dbReference type="OrthoDB" id="9796485at2"/>
<name>A0A090CXW3_9BACT</name>
<dbReference type="Pfam" id="PF00857">
    <property type="entry name" value="Isochorismatase"/>
    <property type="match status" value="1"/>
</dbReference>
<dbReference type="GO" id="GO:0019363">
    <property type="term" value="P:pyridine nucleotide biosynthetic process"/>
    <property type="evidence" value="ECO:0007669"/>
    <property type="project" value="UniProtKB-KW"/>
</dbReference>
<feature type="domain" description="Isochorismatase-like" evidence="9">
    <location>
        <begin position="3"/>
        <end position="201"/>
    </location>
</feature>
<evidence type="ECO:0000256" key="1">
    <source>
        <dbReference type="ARBA" id="ARBA00006336"/>
    </source>
</evidence>
<dbReference type="RefSeq" id="WP_041016576.1">
    <property type="nucleotide sequence ID" value="NZ_CCEJ010000001.1"/>
</dbReference>
<organism evidence="10 11">
    <name type="scientific">Candidatus Criblamydia sequanensis CRIB-18</name>
    <dbReference type="NCBI Taxonomy" id="1437425"/>
    <lineage>
        <taxon>Bacteria</taxon>
        <taxon>Pseudomonadati</taxon>
        <taxon>Chlamydiota</taxon>
        <taxon>Chlamydiia</taxon>
        <taxon>Parachlamydiales</taxon>
        <taxon>Candidatus Criblamydiaceae</taxon>
        <taxon>Candidatus Criblamydia</taxon>
    </lineage>
</organism>
<dbReference type="EMBL" id="CCEJ010000001">
    <property type="protein sequence ID" value="CDR33082.1"/>
    <property type="molecule type" value="Genomic_DNA"/>
</dbReference>
<comment type="pathway">
    <text evidence="5">Cofactor biosynthesis; nicotinate biosynthesis; nicotinate from nicotinamide: step 1/1.</text>
</comment>
<dbReference type="CDD" id="cd01011">
    <property type="entry name" value="nicotinamidase"/>
    <property type="match status" value="1"/>
</dbReference>
<dbReference type="PANTHER" id="PTHR11080">
    <property type="entry name" value="PYRAZINAMIDASE/NICOTINAMIDASE"/>
    <property type="match status" value="1"/>
</dbReference>
<keyword evidence="3" id="KW-0479">Metal-binding</keyword>
<evidence type="ECO:0000256" key="3">
    <source>
        <dbReference type="ARBA" id="ARBA00022723"/>
    </source>
</evidence>
<comment type="similarity">
    <text evidence="1">Belongs to the isochorismatase family.</text>
</comment>
<evidence type="ECO:0000256" key="4">
    <source>
        <dbReference type="ARBA" id="ARBA00022801"/>
    </source>
</evidence>
<dbReference type="InterPro" id="IPR052347">
    <property type="entry name" value="Isochorismatase_Nicotinamidase"/>
</dbReference>
<dbReference type="STRING" id="1437425.CSEC_0243"/>
<dbReference type="PANTHER" id="PTHR11080:SF2">
    <property type="entry name" value="LD05707P"/>
    <property type="match status" value="1"/>
</dbReference>
<dbReference type="NCBIfam" id="NF008623">
    <property type="entry name" value="PRK11609.1"/>
    <property type="match status" value="1"/>
</dbReference>
<dbReference type="AlphaFoldDB" id="A0A090CXW3"/>
<evidence type="ECO:0000256" key="5">
    <source>
        <dbReference type="ARBA" id="ARBA00037900"/>
    </source>
</evidence>
<keyword evidence="11" id="KW-1185">Reference proteome</keyword>
<dbReference type="eggNOG" id="COG1335">
    <property type="taxonomic scope" value="Bacteria"/>
</dbReference>
<reference evidence="10" key="2">
    <citation type="submission" date="2014-09" db="EMBL/GenBank/DDBJ databases">
        <title>Criblamydia sequanensis harbors a mega-plasmid encoding arsenite resistance.</title>
        <authorList>
            <person name="Bertelli C."/>
            <person name="Goesmann A."/>
            <person name="Greub G."/>
        </authorList>
    </citation>
    <scope>NUCLEOTIDE SEQUENCE [LARGE SCALE GENOMIC DNA]</scope>
    <source>
        <strain evidence="10">CRIB-18</strain>
    </source>
</reference>
<dbReference type="Gene3D" id="3.40.50.850">
    <property type="entry name" value="Isochorismatase-like"/>
    <property type="match status" value="1"/>
</dbReference>
<protein>
    <recommendedName>
        <fullName evidence="8">Nicotinamidase</fullName>
        <ecNumber evidence="6">3.5.1.19</ecNumber>
    </recommendedName>
    <alternativeName>
        <fullName evidence="7">Nicotinamide deamidase</fullName>
    </alternativeName>
</protein>